<accession>A0ABV2T0I6</accession>
<reference evidence="1 2" key="1">
    <citation type="submission" date="2024-06" db="EMBL/GenBank/DDBJ databases">
        <title>Chitinophaga defluvii sp. nov., isolated from municipal sewage.</title>
        <authorList>
            <person name="Zhang L."/>
        </authorList>
    </citation>
    <scope>NUCLEOTIDE SEQUENCE [LARGE SCALE GENOMIC DNA]</scope>
    <source>
        <strain evidence="1 2">H8</strain>
    </source>
</reference>
<dbReference type="Proteomes" id="UP001549749">
    <property type="component" value="Unassembled WGS sequence"/>
</dbReference>
<organism evidence="1 2">
    <name type="scientific">Chitinophaga defluvii</name>
    <dbReference type="NCBI Taxonomy" id="3163343"/>
    <lineage>
        <taxon>Bacteria</taxon>
        <taxon>Pseudomonadati</taxon>
        <taxon>Bacteroidota</taxon>
        <taxon>Chitinophagia</taxon>
        <taxon>Chitinophagales</taxon>
        <taxon>Chitinophagaceae</taxon>
        <taxon>Chitinophaga</taxon>
    </lineage>
</organism>
<dbReference type="RefSeq" id="WP_354658504.1">
    <property type="nucleotide sequence ID" value="NZ_JBEXAC010000001.1"/>
</dbReference>
<proteinExistence type="predicted"/>
<evidence type="ECO:0000313" key="2">
    <source>
        <dbReference type="Proteomes" id="UP001549749"/>
    </source>
</evidence>
<sequence>MYTPKYNQEKDWNTIAAFIRENSFAMLVNTAPDGVPLATHLPVELVEKTAGEFVLQGHIAKINPQWESFTTGTTLVVFTAPHAYISSSWYEKDKIPTWNYIAIHVYGQIRIQETAELQHSLEQLMNRYEAASAHPVHMRDIDDKTLHNNLKAIVGFELTITEVNARYKLSQNRNDRDYASVVTHLKEAGGENALQIAAEMEKRRKL</sequence>
<protein>
    <submittedName>
        <fullName evidence="1">FMN-binding negative transcriptional regulator</fullName>
    </submittedName>
</protein>
<gene>
    <name evidence="1" type="ORF">ABR189_00675</name>
</gene>
<name>A0ABV2T0I6_9BACT</name>
<dbReference type="InterPro" id="IPR007396">
    <property type="entry name" value="TR_PAI2-type"/>
</dbReference>
<keyword evidence="2" id="KW-1185">Reference proteome</keyword>
<dbReference type="Pfam" id="PF04299">
    <property type="entry name" value="FMN_bind_2"/>
    <property type="match status" value="1"/>
</dbReference>
<comment type="caution">
    <text evidence="1">The sequence shown here is derived from an EMBL/GenBank/DDBJ whole genome shotgun (WGS) entry which is preliminary data.</text>
</comment>
<dbReference type="PIRSF" id="PIRSF010372">
    <property type="entry name" value="PaiB"/>
    <property type="match status" value="1"/>
</dbReference>
<dbReference type="PANTHER" id="PTHR35802:SF1">
    <property type="entry name" value="PROTEASE SYNTHASE AND SPORULATION PROTEIN PAI 2"/>
    <property type="match status" value="1"/>
</dbReference>
<dbReference type="InterPro" id="IPR012349">
    <property type="entry name" value="Split_barrel_FMN-bd"/>
</dbReference>
<dbReference type="PANTHER" id="PTHR35802">
    <property type="entry name" value="PROTEASE SYNTHASE AND SPORULATION PROTEIN PAI 2"/>
    <property type="match status" value="1"/>
</dbReference>
<dbReference type="EMBL" id="JBEXAC010000001">
    <property type="protein sequence ID" value="MET6995855.1"/>
    <property type="molecule type" value="Genomic_DNA"/>
</dbReference>
<dbReference type="SUPFAM" id="SSF50475">
    <property type="entry name" value="FMN-binding split barrel"/>
    <property type="match status" value="1"/>
</dbReference>
<evidence type="ECO:0000313" key="1">
    <source>
        <dbReference type="EMBL" id="MET6995855.1"/>
    </source>
</evidence>
<dbReference type="Gene3D" id="2.30.110.10">
    <property type="entry name" value="Electron Transport, Fmn-binding Protein, Chain A"/>
    <property type="match status" value="1"/>
</dbReference>